<dbReference type="EC" id="1.3.1.54" evidence="4"/>
<evidence type="ECO:0000256" key="2">
    <source>
        <dbReference type="ARBA" id="ARBA00022573"/>
    </source>
</evidence>
<proteinExistence type="predicted"/>
<dbReference type="GO" id="GO:0009236">
    <property type="term" value="P:cobalamin biosynthetic process"/>
    <property type="evidence" value="ECO:0007669"/>
    <property type="project" value="UniProtKB-KW"/>
</dbReference>
<dbReference type="EMBL" id="DYVF01000027">
    <property type="protein sequence ID" value="HJG30483.1"/>
    <property type="molecule type" value="Genomic_DNA"/>
</dbReference>
<gene>
    <name evidence="4" type="primary">cobK</name>
    <name evidence="4" type="ORF">K8U80_03695</name>
    <name evidence="5" type="ORF">QVN40_09125</name>
</gene>
<dbReference type="GO" id="GO:0016994">
    <property type="term" value="F:precorrin-6A reductase activity"/>
    <property type="evidence" value="ECO:0007669"/>
    <property type="project" value="UniProtKB-EC"/>
</dbReference>
<dbReference type="Gene3D" id="3.40.50.720">
    <property type="entry name" value="NAD(P)-binding Rossmann-like Domain"/>
    <property type="match status" value="1"/>
</dbReference>
<evidence type="ECO:0000313" key="6">
    <source>
        <dbReference type="Proteomes" id="UP000746751"/>
    </source>
</evidence>
<comment type="caution">
    <text evidence="4">The sequence shown here is derived from an EMBL/GenBank/DDBJ whole genome shotgun (WGS) entry which is preliminary data.</text>
</comment>
<dbReference type="RefSeq" id="WP_273340567.1">
    <property type="nucleotide sequence ID" value="NZ_JAUEIR010000007.1"/>
</dbReference>
<reference evidence="5" key="4">
    <citation type="submission" date="2023-08" db="EMBL/GenBank/DDBJ databases">
        <title>Identification and characterization of horizontal gene transfer across gut microbiota members of farm animals based on homology search.</title>
        <authorList>
            <person name="Schwarzerova J."/>
            <person name="Nykrynova M."/>
            <person name="Jureckova K."/>
            <person name="Cejkova D."/>
            <person name="Rychlik I."/>
        </authorList>
    </citation>
    <scope>NUCLEOTIDE SEQUENCE</scope>
    <source>
        <strain evidence="5">15_COKtk</strain>
    </source>
</reference>
<evidence type="ECO:0000313" key="5">
    <source>
        <dbReference type="EMBL" id="MDN0069856.1"/>
    </source>
</evidence>
<reference evidence="5" key="3">
    <citation type="submission" date="2023-06" db="EMBL/GenBank/DDBJ databases">
        <authorList>
            <person name="Zeman M."/>
            <person name="Kubasova T."/>
            <person name="Jahodarova E."/>
            <person name="Nykrynova M."/>
            <person name="Rychlik I."/>
        </authorList>
    </citation>
    <scope>NUCLEOTIDE SEQUENCE</scope>
    <source>
        <strain evidence="5">15_COKtk</strain>
    </source>
</reference>
<evidence type="ECO:0000256" key="3">
    <source>
        <dbReference type="ARBA" id="ARBA00023002"/>
    </source>
</evidence>
<name>A0A921IPS4_9ACTN</name>
<organism evidence="4 6">
    <name type="scientific">Collinsella ihumii</name>
    <dbReference type="NCBI Taxonomy" id="1720204"/>
    <lineage>
        <taxon>Bacteria</taxon>
        <taxon>Bacillati</taxon>
        <taxon>Actinomycetota</taxon>
        <taxon>Coriobacteriia</taxon>
        <taxon>Coriobacteriales</taxon>
        <taxon>Coriobacteriaceae</taxon>
        <taxon>Collinsella</taxon>
    </lineage>
</organism>
<dbReference type="EMBL" id="JAUEIR010000007">
    <property type="protein sequence ID" value="MDN0069856.1"/>
    <property type="molecule type" value="Genomic_DNA"/>
</dbReference>
<sequence length="247" mass="25936">MSGEVAVFAGTTEGRELCERLSACGRDARAFTATDYGEALVCDLPGIEVHAGRLDEEGMAVALRGCKTVVDATHPFAVEASRTIAAACARTGSRYVRLARGRLDEEGEAVRVASVADAAAYLRACEGCALVTTGSKEAHAFASPELLERVYLRVLPDASAIARLRGLGFPAARIIAMQGPFSRELNAAMLRQIDARWLVTKASGAAGGEGEKLAAARDAGARVVLVERPVERAGARSFDEVCSLLGV</sequence>
<dbReference type="Proteomes" id="UP001168505">
    <property type="component" value="Unassembled WGS sequence"/>
</dbReference>
<dbReference type="InterPro" id="IPR003723">
    <property type="entry name" value="Precorrin-6x_reduct"/>
</dbReference>
<accession>A0A921IPS4</accession>
<keyword evidence="2" id="KW-0169">Cobalamin biosynthesis</keyword>
<evidence type="ECO:0000313" key="4">
    <source>
        <dbReference type="EMBL" id="HJG30483.1"/>
    </source>
</evidence>
<dbReference type="Proteomes" id="UP000746751">
    <property type="component" value="Unassembled WGS sequence"/>
</dbReference>
<dbReference type="Pfam" id="PF02571">
    <property type="entry name" value="CbiJ"/>
    <property type="match status" value="1"/>
</dbReference>
<protein>
    <submittedName>
        <fullName evidence="4">Precorrin-6A reductase</fullName>
        <ecNumber evidence="4">1.3.1.54</ecNumber>
    </submittedName>
</protein>
<dbReference type="PANTHER" id="PTHR36925:SF1">
    <property type="entry name" value="COBALT-PRECORRIN-6A REDUCTASE"/>
    <property type="match status" value="1"/>
</dbReference>
<keyword evidence="3 4" id="KW-0560">Oxidoreductase</keyword>
<evidence type="ECO:0000256" key="1">
    <source>
        <dbReference type="ARBA" id="ARBA00004953"/>
    </source>
</evidence>
<dbReference type="NCBIfam" id="TIGR00715">
    <property type="entry name" value="precor6x_red"/>
    <property type="match status" value="1"/>
</dbReference>
<dbReference type="PANTHER" id="PTHR36925">
    <property type="entry name" value="COBALT-PRECORRIN-6A REDUCTASE"/>
    <property type="match status" value="1"/>
</dbReference>
<reference evidence="4" key="2">
    <citation type="submission" date="2021-09" db="EMBL/GenBank/DDBJ databases">
        <authorList>
            <person name="Gilroy R."/>
        </authorList>
    </citation>
    <scope>NUCLEOTIDE SEQUENCE</scope>
    <source>
        <strain evidence="4">ChiGjej2B2-7701</strain>
    </source>
</reference>
<reference evidence="4" key="1">
    <citation type="journal article" date="2021" name="PeerJ">
        <title>Extensive microbial diversity within the chicken gut microbiome revealed by metagenomics and culture.</title>
        <authorList>
            <person name="Gilroy R."/>
            <person name="Ravi A."/>
            <person name="Getino M."/>
            <person name="Pursley I."/>
            <person name="Horton D.L."/>
            <person name="Alikhan N.F."/>
            <person name="Baker D."/>
            <person name="Gharbi K."/>
            <person name="Hall N."/>
            <person name="Watson M."/>
            <person name="Adriaenssens E.M."/>
            <person name="Foster-Nyarko E."/>
            <person name="Jarju S."/>
            <person name="Secka A."/>
            <person name="Antonio M."/>
            <person name="Oren A."/>
            <person name="Chaudhuri R.R."/>
            <person name="La Ragione R."/>
            <person name="Hildebrand F."/>
            <person name="Pallen M.J."/>
        </authorList>
    </citation>
    <scope>NUCLEOTIDE SEQUENCE</scope>
    <source>
        <strain evidence="4">ChiGjej2B2-7701</strain>
    </source>
</reference>
<dbReference type="PROSITE" id="PS51014">
    <property type="entry name" value="COBK_CBIJ"/>
    <property type="match status" value="1"/>
</dbReference>
<dbReference type="AlphaFoldDB" id="A0A921IPS4"/>
<comment type="pathway">
    <text evidence="1">Cofactor biosynthesis; adenosylcobalamin biosynthesis.</text>
</comment>